<reference evidence="2 3" key="1">
    <citation type="submission" date="2016-09" db="EMBL/GenBank/DDBJ databases">
        <title>Pseudoalteromonas amylolytica sp. nov., isolated from the surface seawater.</title>
        <authorList>
            <person name="Wu Y.-H."/>
            <person name="Cheng H."/>
            <person name="Jin X.-B."/>
            <person name="Wang C.-S."/>
            <person name="Xu X.-W."/>
        </authorList>
    </citation>
    <scope>NUCLEOTIDE SEQUENCE [LARGE SCALE GENOMIC DNA]</scope>
    <source>
        <strain evidence="2 3">JW1</strain>
    </source>
</reference>
<dbReference type="Proteomes" id="UP000179786">
    <property type="component" value="Unassembled WGS sequence"/>
</dbReference>
<keyword evidence="1" id="KW-0732">Signal</keyword>
<dbReference type="OrthoDB" id="6288930at2"/>
<dbReference type="EMBL" id="MKJU01000027">
    <property type="protein sequence ID" value="OHU90063.1"/>
    <property type="molecule type" value="Genomic_DNA"/>
</dbReference>
<feature type="chain" id="PRO_5010225745" description="Tat pathway signal sequence domain protein" evidence="1">
    <location>
        <begin position="26"/>
        <end position="171"/>
    </location>
</feature>
<proteinExistence type="predicted"/>
<dbReference type="AlphaFoldDB" id="A0A1S1MSG3"/>
<organism evidence="2 3">
    <name type="scientific">Pseudoalteromonas amylolytica</name>
    <dbReference type="NCBI Taxonomy" id="1859457"/>
    <lineage>
        <taxon>Bacteria</taxon>
        <taxon>Pseudomonadati</taxon>
        <taxon>Pseudomonadota</taxon>
        <taxon>Gammaproteobacteria</taxon>
        <taxon>Alteromonadales</taxon>
        <taxon>Pseudoalteromonadaceae</taxon>
        <taxon>Pseudoalteromonas</taxon>
    </lineage>
</organism>
<evidence type="ECO:0000313" key="3">
    <source>
        <dbReference type="Proteomes" id="UP000179786"/>
    </source>
</evidence>
<evidence type="ECO:0000313" key="2">
    <source>
        <dbReference type="EMBL" id="OHU90063.1"/>
    </source>
</evidence>
<dbReference type="RefSeq" id="WP_070986031.1">
    <property type="nucleotide sequence ID" value="NZ_MKJU01000027.1"/>
</dbReference>
<protein>
    <recommendedName>
        <fullName evidence="4">Tat pathway signal sequence domain protein</fullName>
    </recommendedName>
</protein>
<sequence length="171" mass="18979">MTTHIFSRRSLLSLASAVLTLPVLASPGDWINTSGDFATLNPNASEVRFAVHYPQLRDGNCGIGIALNGFNSREHYYRELLEHIDVRSIYLTDSGLYELSPSSVTDKGILYSFDYTAQYYMTYVTINTKDGRTFGEVFDGMSSWNSIYALTSAVTCQQLEEVNLAAHSAPL</sequence>
<name>A0A1S1MSG3_9GAMM</name>
<comment type="caution">
    <text evidence="2">The sequence shown here is derived from an EMBL/GenBank/DDBJ whole genome shotgun (WGS) entry which is preliminary data.</text>
</comment>
<keyword evidence="3" id="KW-1185">Reference proteome</keyword>
<evidence type="ECO:0008006" key="4">
    <source>
        <dbReference type="Google" id="ProtNLM"/>
    </source>
</evidence>
<gene>
    <name evidence="2" type="ORF">BET10_14915</name>
</gene>
<feature type="signal peptide" evidence="1">
    <location>
        <begin position="1"/>
        <end position="25"/>
    </location>
</feature>
<evidence type="ECO:0000256" key="1">
    <source>
        <dbReference type="SAM" id="SignalP"/>
    </source>
</evidence>
<accession>A0A1S1MSG3</accession>